<keyword evidence="1" id="KW-1133">Transmembrane helix</keyword>
<keyword evidence="3" id="KW-1185">Reference proteome</keyword>
<evidence type="ECO:0000313" key="2">
    <source>
        <dbReference type="EMBL" id="SOD94909.1"/>
    </source>
</evidence>
<organism evidence="2 3">
    <name type="scientific">Spirosoma fluviale</name>
    <dbReference type="NCBI Taxonomy" id="1597977"/>
    <lineage>
        <taxon>Bacteria</taxon>
        <taxon>Pseudomonadati</taxon>
        <taxon>Bacteroidota</taxon>
        <taxon>Cytophagia</taxon>
        <taxon>Cytophagales</taxon>
        <taxon>Cytophagaceae</taxon>
        <taxon>Spirosoma</taxon>
    </lineage>
</organism>
<reference evidence="3" key="1">
    <citation type="submission" date="2017-09" db="EMBL/GenBank/DDBJ databases">
        <authorList>
            <person name="Varghese N."/>
            <person name="Submissions S."/>
        </authorList>
    </citation>
    <scope>NUCLEOTIDE SEQUENCE [LARGE SCALE GENOMIC DNA]</scope>
    <source>
        <strain evidence="3">DSM 29961</strain>
    </source>
</reference>
<dbReference type="InterPro" id="IPR046107">
    <property type="entry name" value="DUF6044"/>
</dbReference>
<name>A0A286GIG8_9BACT</name>
<keyword evidence="1" id="KW-0472">Membrane</keyword>
<dbReference type="Pfam" id="PF19510">
    <property type="entry name" value="DUF6044"/>
    <property type="match status" value="1"/>
</dbReference>
<feature type="transmembrane region" description="Helical" evidence="1">
    <location>
        <begin position="108"/>
        <end position="130"/>
    </location>
</feature>
<protein>
    <recommendedName>
        <fullName evidence="4">Membrane protein YfhO</fullName>
    </recommendedName>
</protein>
<evidence type="ECO:0000313" key="3">
    <source>
        <dbReference type="Proteomes" id="UP000219452"/>
    </source>
</evidence>
<evidence type="ECO:0008006" key="4">
    <source>
        <dbReference type="Google" id="ProtNLM"/>
    </source>
</evidence>
<keyword evidence="1" id="KW-0812">Transmembrane</keyword>
<feature type="transmembrane region" description="Helical" evidence="1">
    <location>
        <begin position="283"/>
        <end position="308"/>
    </location>
</feature>
<dbReference type="RefSeq" id="WP_245877942.1">
    <property type="nucleotide sequence ID" value="NZ_OCNH01000004.1"/>
</dbReference>
<feature type="transmembrane region" description="Helical" evidence="1">
    <location>
        <begin position="320"/>
        <end position="341"/>
    </location>
</feature>
<proteinExistence type="predicted"/>
<dbReference type="Proteomes" id="UP000219452">
    <property type="component" value="Unassembled WGS sequence"/>
</dbReference>
<sequence length="621" mass="71206">MPPRFATTNPEKTYLLIAAGLLLLYVLPYVWLGEGAHLTVHDNLDSDFLYLYLLKITNTAFDFDLSTVIPTMMSSGPHAATSFSGIPRSAFRTGLNFEVLSFYLAAPYTAHVINFVAVHGIGFLGMYLLLRKYVLPEAHWALARVGVAFLFALVPCYIVHGASVTGQPLLLFAFLNLLNRQGHWSNWLIIVLFPFYSFFVWAGLFICVALGLLGMLVMFRDKQINWDYFSGLFLLSLLYLASEWELIYGFVNETYISHRVEFNYGQLRSIRLNNSWHRAKNLFLWPMFNTGAFLTRGIFAVALAGAYQALRKREFRSAKWLLGLPLLALLICLIHAFYHYLVIWLGDSPLGMRFRVFQFDRFYFLLPTLWFILLAMALRQFEANGRWVKFFLAAQFITMIVANTEWKINVGKMTGYVTEAEHPSFRAFFAEKQFAQLRTYIAKPQSDYRVICLGMHPSVAQFNGFYTLDSYQNNYPLPYKHAFRKIIAAELAKGTPKMRAYYDAYACRAYLYTAELGLNYLFGKTQQPHLKHLQIDTNALMALGGEYVISAVPIDNAAENRLHLESIFTNTESYWKVWLYKVTNGAEQRKYTLTLPLGPSHLSLSPFDYPNLLPNSPSDCQ</sequence>
<gene>
    <name evidence="2" type="ORF">SAMN06269250_4680</name>
</gene>
<dbReference type="EMBL" id="OCNH01000004">
    <property type="protein sequence ID" value="SOD94909.1"/>
    <property type="molecule type" value="Genomic_DNA"/>
</dbReference>
<feature type="transmembrane region" description="Helical" evidence="1">
    <location>
        <begin position="361"/>
        <end position="378"/>
    </location>
</feature>
<evidence type="ECO:0000256" key="1">
    <source>
        <dbReference type="SAM" id="Phobius"/>
    </source>
</evidence>
<feature type="transmembrane region" description="Helical" evidence="1">
    <location>
        <begin position="184"/>
        <end position="213"/>
    </location>
</feature>
<feature type="transmembrane region" description="Helical" evidence="1">
    <location>
        <begin position="225"/>
        <end position="242"/>
    </location>
</feature>
<dbReference type="AlphaFoldDB" id="A0A286GIG8"/>
<feature type="transmembrane region" description="Helical" evidence="1">
    <location>
        <begin position="12"/>
        <end position="32"/>
    </location>
</feature>
<accession>A0A286GIG8</accession>
<feature type="transmembrane region" description="Helical" evidence="1">
    <location>
        <begin position="142"/>
        <end position="164"/>
    </location>
</feature>